<dbReference type="AlphaFoldDB" id="A0A6N8I4J6"/>
<dbReference type="GO" id="GO:0003700">
    <property type="term" value="F:DNA-binding transcription factor activity"/>
    <property type="evidence" value="ECO:0007669"/>
    <property type="project" value="InterPro"/>
</dbReference>
<name>A0A6N8I4J6_9FIRM</name>
<dbReference type="OrthoDB" id="1755545at2"/>
<dbReference type="RefSeq" id="WP_156991470.1">
    <property type="nucleotide sequence ID" value="NZ_VWXL01000109.1"/>
</dbReference>
<dbReference type="InterPro" id="IPR036388">
    <property type="entry name" value="WH-like_DNA-bd_sf"/>
</dbReference>
<evidence type="ECO:0000313" key="3">
    <source>
        <dbReference type="Proteomes" id="UP000469440"/>
    </source>
</evidence>
<dbReference type="PRINTS" id="PR00598">
    <property type="entry name" value="HTHMARR"/>
</dbReference>
<dbReference type="Proteomes" id="UP000469440">
    <property type="component" value="Unassembled WGS sequence"/>
</dbReference>
<dbReference type="PANTHER" id="PTHR33164:SF89">
    <property type="entry name" value="MARR FAMILY REGULATORY PROTEIN"/>
    <property type="match status" value="1"/>
</dbReference>
<dbReference type="SMART" id="SM00347">
    <property type="entry name" value="HTH_MARR"/>
    <property type="match status" value="1"/>
</dbReference>
<organism evidence="2 3">
    <name type="scientific">Caproicibacter fermentans</name>
    <dbReference type="NCBI Taxonomy" id="2576756"/>
    <lineage>
        <taxon>Bacteria</taxon>
        <taxon>Bacillati</taxon>
        <taxon>Bacillota</taxon>
        <taxon>Clostridia</taxon>
        <taxon>Eubacteriales</taxon>
        <taxon>Acutalibacteraceae</taxon>
        <taxon>Caproicibacter</taxon>
    </lineage>
</organism>
<dbReference type="InterPro" id="IPR039422">
    <property type="entry name" value="MarR/SlyA-like"/>
</dbReference>
<dbReference type="PANTHER" id="PTHR33164">
    <property type="entry name" value="TRANSCRIPTIONAL REGULATOR, MARR FAMILY"/>
    <property type="match status" value="1"/>
</dbReference>
<keyword evidence="3" id="KW-1185">Reference proteome</keyword>
<proteinExistence type="predicted"/>
<dbReference type="Pfam" id="PF12802">
    <property type="entry name" value="MarR_2"/>
    <property type="match status" value="1"/>
</dbReference>
<dbReference type="Gene3D" id="1.10.10.10">
    <property type="entry name" value="Winged helix-like DNA-binding domain superfamily/Winged helix DNA-binding domain"/>
    <property type="match status" value="1"/>
</dbReference>
<dbReference type="EMBL" id="VWXL01000109">
    <property type="protein sequence ID" value="MVB13056.1"/>
    <property type="molecule type" value="Genomic_DNA"/>
</dbReference>
<sequence length="151" mass="17041">MKIPENKQYVLFGGAFVLANKLQLVADKKTHGLSTKQWFLLRNLSDLPADPPPTITTLAKETDTTRQNVSKMLEVLQRQGYVALQHNEEDHRSQSVVLTESGAQILRQVAQEAVPFFTELFSGISEEERVVSANVVIKLIDNLCKMQEEME</sequence>
<dbReference type="InterPro" id="IPR000835">
    <property type="entry name" value="HTH_MarR-typ"/>
</dbReference>
<accession>A0A6N8I4J6</accession>
<dbReference type="InterPro" id="IPR036390">
    <property type="entry name" value="WH_DNA-bd_sf"/>
</dbReference>
<feature type="domain" description="HTH marR-type" evidence="1">
    <location>
        <begin position="1"/>
        <end position="141"/>
    </location>
</feature>
<gene>
    <name evidence="2" type="primary">badR</name>
    <name evidence="2" type="ORF">CAFE_38110</name>
</gene>
<reference evidence="2 3" key="1">
    <citation type="submission" date="2019-09" db="EMBL/GenBank/DDBJ databases">
        <title>Genome sequence of Clostridium sp. EA1.</title>
        <authorList>
            <person name="Poehlein A."/>
            <person name="Bengelsdorf F.R."/>
            <person name="Daniel R."/>
        </authorList>
    </citation>
    <scope>NUCLEOTIDE SEQUENCE [LARGE SCALE GENOMIC DNA]</scope>
    <source>
        <strain evidence="2 3">EA1</strain>
    </source>
</reference>
<comment type="caution">
    <text evidence="2">The sequence shown here is derived from an EMBL/GenBank/DDBJ whole genome shotgun (WGS) entry which is preliminary data.</text>
</comment>
<protein>
    <submittedName>
        <fullName evidence="2">Transcriptional activatory protein BadR</fullName>
    </submittedName>
</protein>
<dbReference type="GO" id="GO:0006950">
    <property type="term" value="P:response to stress"/>
    <property type="evidence" value="ECO:0007669"/>
    <property type="project" value="TreeGrafter"/>
</dbReference>
<evidence type="ECO:0000313" key="2">
    <source>
        <dbReference type="EMBL" id="MVB13056.1"/>
    </source>
</evidence>
<evidence type="ECO:0000259" key="1">
    <source>
        <dbReference type="PROSITE" id="PS50995"/>
    </source>
</evidence>
<dbReference type="SUPFAM" id="SSF46785">
    <property type="entry name" value="Winged helix' DNA-binding domain"/>
    <property type="match status" value="1"/>
</dbReference>
<dbReference type="PROSITE" id="PS50995">
    <property type="entry name" value="HTH_MARR_2"/>
    <property type="match status" value="1"/>
</dbReference>